<dbReference type="Gene3D" id="3.30.420.270">
    <property type="match status" value="1"/>
</dbReference>
<evidence type="ECO:0000256" key="4">
    <source>
        <dbReference type="ARBA" id="ARBA00022692"/>
    </source>
</evidence>
<accession>A0A0S7WGL3</accession>
<dbReference type="AlphaFoldDB" id="A0A0S7WGL3"/>
<comment type="caution">
    <text evidence="9">The sequence shown here is derived from an EMBL/GenBank/DDBJ whole genome shotgun (WGS) entry which is preliminary data.</text>
</comment>
<dbReference type="GO" id="GO:0005886">
    <property type="term" value="C:plasma membrane"/>
    <property type="evidence" value="ECO:0007669"/>
    <property type="project" value="UniProtKB-SubCell"/>
</dbReference>
<evidence type="ECO:0000313" key="10">
    <source>
        <dbReference type="Proteomes" id="UP000051124"/>
    </source>
</evidence>
<keyword evidence="5 8" id="KW-1133">Transmembrane helix</keyword>
<evidence type="ECO:0000256" key="8">
    <source>
        <dbReference type="SAM" id="Phobius"/>
    </source>
</evidence>
<name>A0A0S7WGL3_UNCT6</name>
<feature type="transmembrane region" description="Helical" evidence="8">
    <location>
        <begin position="16"/>
        <end position="36"/>
    </location>
</feature>
<dbReference type="Pfam" id="PF02472">
    <property type="entry name" value="ExbD"/>
    <property type="match status" value="1"/>
</dbReference>
<comment type="similarity">
    <text evidence="2 7">Belongs to the ExbD/TolR family.</text>
</comment>
<evidence type="ECO:0008006" key="11">
    <source>
        <dbReference type="Google" id="ProtNLM"/>
    </source>
</evidence>
<dbReference type="Proteomes" id="UP000051124">
    <property type="component" value="Unassembled WGS sequence"/>
</dbReference>
<evidence type="ECO:0000256" key="3">
    <source>
        <dbReference type="ARBA" id="ARBA00022475"/>
    </source>
</evidence>
<evidence type="ECO:0000313" key="9">
    <source>
        <dbReference type="EMBL" id="KPJ49049.1"/>
    </source>
</evidence>
<reference evidence="9 10" key="1">
    <citation type="journal article" date="2015" name="Microbiome">
        <title>Genomic resolution of linkages in carbon, nitrogen, and sulfur cycling among widespread estuary sediment bacteria.</title>
        <authorList>
            <person name="Baker B.J."/>
            <person name="Lazar C.S."/>
            <person name="Teske A.P."/>
            <person name="Dick G.J."/>
        </authorList>
    </citation>
    <scope>NUCLEOTIDE SEQUENCE [LARGE SCALE GENOMIC DNA]</scope>
    <source>
        <strain evidence="9">DG_26</strain>
    </source>
</reference>
<keyword evidence="7" id="KW-0653">Protein transport</keyword>
<evidence type="ECO:0000256" key="5">
    <source>
        <dbReference type="ARBA" id="ARBA00022989"/>
    </source>
</evidence>
<keyword evidence="6 8" id="KW-0472">Membrane</keyword>
<dbReference type="GO" id="GO:0015031">
    <property type="term" value="P:protein transport"/>
    <property type="evidence" value="ECO:0007669"/>
    <property type="project" value="UniProtKB-KW"/>
</dbReference>
<gene>
    <name evidence="9" type="ORF">AMJ40_06345</name>
</gene>
<evidence type="ECO:0000256" key="7">
    <source>
        <dbReference type="RuleBase" id="RU003879"/>
    </source>
</evidence>
<protein>
    <recommendedName>
        <fullName evidence="11">Biopolymer transporter ExbD</fullName>
    </recommendedName>
</protein>
<evidence type="ECO:0000256" key="6">
    <source>
        <dbReference type="ARBA" id="ARBA00023136"/>
    </source>
</evidence>
<organism evidence="9 10">
    <name type="scientific">candidate division TA06 bacterium DG_26</name>
    <dbReference type="NCBI Taxonomy" id="1703771"/>
    <lineage>
        <taxon>Bacteria</taxon>
        <taxon>Bacteria division TA06</taxon>
    </lineage>
</organism>
<dbReference type="InterPro" id="IPR003400">
    <property type="entry name" value="ExbD"/>
</dbReference>
<keyword evidence="3" id="KW-1003">Cell membrane</keyword>
<sequence>MIFKRRPQPEAEIPTASMADIAFLLIVFFMVSTTLLEEKGLPLVLPEAGEQKKVPSKNIVHVVVGQDGGIKIDGTPFSLNEVRAEIEAKLIARPGTLIVSVKTHPEASYGTMIDVFDELKLAKAERISLVPPKRGEE</sequence>
<evidence type="ECO:0000256" key="1">
    <source>
        <dbReference type="ARBA" id="ARBA00004162"/>
    </source>
</evidence>
<comment type="subcellular location">
    <subcellularLocation>
        <location evidence="1">Cell membrane</location>
        <topology evidence="1">Single-pass membrane protein</topology>
    </subcellularLocation>
    <subcellularLocation>
        <location evidence="7">Cell membrane</location>
        <topology evidence="7">Single-pass type II membrane protein</topology>
    </subcellularLocation>
</comment>
<dbReference type="EMBL" id="LIZT01000077">
    <property type="protein sequence ID" value="KPJ49049.1"/>
    <property type="molecule type" value="Genomic_DNA"/>
</dbReference>
<proteinExistence type="inferred from homology"/>
<dbReference type="PANTHER" id="PTHR30558">
    <property type="entry name" value="EXBD MEMBRANE COMPONENT OF PMF-DRIVEN MACROMOLECULE IMPORT SYSTEM"/>
    <property type="match status" value="1"/>
</dbReference>
<evidence type="ECO:0000256" key="2">
    <source>
        <dbReference type="ARBA" id="ARBA00005811"/>
    </source>
</evidence>
<keyword evidence="7" id="KW-0813">Transport</keyword>
<dbReference type="PANTHER" id="PTHR30558:SF3">
    <property type="entry name" value="BIOPOLYMER TRANSPORT PROTEIN EXBD-RELATED"/>
    <property type="match status" value="1"/>
</dbReference>
<keyword evidence="4 7" id="KW-0812">Transmembrane</keyword>
<dbReference type="GO" id="GO:0022857">
    <property type="term" value="F:transmembrane transporter activity"/>
    <property type="evidence" value="ECO:0007669"/>
    <property type="project" value="InterPro"/>
</dbReference>